<reference evidence="2 3" key="1">
    <citation type="journal article" date="2010" name="Stand. Genomic Sci.">
        <title>Complete genome sequence of Conexibacter woesei type strain (ID131577).</title>
        <authorList>
            <person name="Pukall R."/>
            <person name="Lapidus A."/>
            <person name="Glavina Del Rio T."/>
            <person name="Copeland A."/>
            <person name="Tice H."/>
            <person name="Cheng J.-F."/>
            <person name="Lucas S."/>
            <person name="Chen F."/>
            <person name="Nolan M."/>
            <person name="Bruce D."/>
            <person name="Goodwin L."/>
            <person name="Pitluck S."/>
            <person name="Mavromatis K."/>
            <person name="Ivanova N."/>
            <person name="Ovchinnikova G."/>
            <person name="Pati A."/>
            <person name="Chen A."/>
            <person name="Palaniappan K."/>
            <person name="Land M."/>
            <person name="Hauser L."/>
            <person name="Chang Y.-J."/>
            <person name="Jeffries C.D."/>
            <person name="Chain P."/>
            <person name="Meincke L."/>
            <person name="Sims D."/>
            <person name="Brettin T."/>
            <person name="Detter J.C."/>
            <person name="Rohde M."/>
            <person name="Goeker M."/>
            <person name="Bristow J."/>
            <person name="Eisen J.A."/>
            <person name="Markowitz V."/>
            <person name="Kyrpides N.C."/>
            <person name="Klenk H.-P."/>
            <person name="Hugenholtz P."/>
        </authorList>
    </citation>
    <scope>NUCLEOTIDE SEQUENCE [LARGE SCALE GENOMIC DNA]</scope>
    <source>
        <strain evidence="3">DSM 14684 / CIP 108061 / JCM 11494 / NBRC 100937 / ID131577</strain>
    </source>
</reference>
<dbReference type="AlphaFoldDB" id="D3F734"/>
<reference evidence="3" key="2">
    <citation type="submission" date="2010-01" db="EMBL/GenBank/DDBJ databases">
        <title>The complete genome of Conexibacter woesei DSM 14684.</title>
        <authorList>
            <consortium name="US DOE Joint Genome Institute (JGI-PGF)"/>
            <person name="Lucas S."/>
            <person name="Copeland A."/>
            <person name="Lapidus A."/>
            <person name="Glavina del Rio T."/>
            <person name="Dalin E."/>
            <person name="Tice H."/>
            <person name="Bruce D."/>
            <person name="Goodwin L."/>
            <person name="Pitluck S."/>
            <person name="Kyrpides N."/>
            <person name="Mavromatis K."/>
            <person name="Ivanova N."/>
            <person name="Mikhailova N."/>
            <person name="Chertkov O."/>
            <person name="Brettin T."/>
            <person name="Detter J.C."/>
            <person name="Han C."/>
            <person name="Larimer F."/>
            <person name="Land M."/>
            <person name="Hauser L."/>
            <person name="Markowitz V."/>
            <person name="Cheng J.-F."/>
            <person name="Hugenholtz P."/>
            <person name="Woyke T."/>
            <person name="Wu D."/>
            <person name="Pukall R."/>
            <person name="Steenblock K."/>
            <person name="Schneider S."/>
            <person name="Klenk H.-P."/>
            <person name="Eisen J.A."/>
        </authorList>
    </citation>
    <scope>NUCLEOTIDE SEQUENCE [LARGE SCALE GENOMIC DNA]</scope>
    <source>
        <strain evidence="3">DSM 14684 / CIP 108061 / JCM 11494 / NBRC 100937 / ID131577</strain>
    </source>
</reference>
<protein>
    <submittedName>
        <fullName evidence="2">Uncharacterized protein</fullName>
    </submittedName>
</protein>
<dbReference type="KEGG" id="cwo:Cwoe_0369"/>
<keyword evidence="3" id="KW-1185">Reference proteome</keyword>
<evidence type="ECO:0000313" key="3">
    <source>
        <dbReference type="Proteomes" id="UP000008229"/>
    </source>
</evidence>
<gene>
    <name evidence="2" type="ordered locus">Cwoe_0369</name>
</gene>
<dbReference type="Proteomes" id="UP000008229">
    <property type="component" value="Chromosome"/>
</dbReference>
<sequence length="139" mass="14401" precursor="true">MRNSLFVVPALLAAAVLLVLASPAADAARRPASRAAAKAIKRVALRACGSPPGGCRYLGARVSTRNARYAWADVVGEGFSGVLLKRPSARSHRFSVIGTQGGGIGSCAYWRARAPRPVLRDLRVSGLLDASTGATGRCG</sequence>
<evidence type="ECO:0000256" key="1">
    <source>
        <dbReference type="SAM" id="SignalP"/>
    </source>
</evidence>
<keyword evidence="1" id="KW-0732">Signal</keyword>
<dbReference type="EMBL" id="CP001854">
    <property type="protein sequence ID" value="ADB48805.1"/>
    <property type="molecule type" value="Genomic_DNA"/>
</dbReference>
<organism evidence="2 3">
    <name type="scientific">Conexibacter woesei (strain DSM 14684 / CCUG 47730 / CIP 108061 / JCM 11494 / NBRC 100937 / ID131577)</name>
    <dbReference type="NCBI Taxonomy" id="469383"/>
    <lineage>
        <taxon>Bacteria</taxon>
        <taxon>Bacillati</taxon>
        <taxon>Actinomycetota</taxon>
        <taxon>Thermoleophilia</taxon>
        <taxon>Solirubrobacterales</taxon>
        <taxon>Conexibacteraceae</taxon>
        <taxon>Conexibacter</taxon>
    </lineage>
</organism>
<proteinExistence type="predicted"/>
<dbReference type="HOGENOM" id="CLU_1841707_0_0_11"/>
<accession>D3F734</accession>
<dbReference type="STRING" id="469383.Cwoe_0369"/>
<dbReference type="eggNOG" id="ENOG5031NWA">
    <property type="taxonomic scope" value="Bacteria"/>
</dbReference>
<feature type="signal peptide" evidence="1">
    <location>
        <begin position="1"/>
        <end position="27"/>
    </location>
</feature>
<name>D3F734_CONWI</name>
<evidence type="ECO:0000313" key="2">
    <source>
        <dbReference type="EMBL" id="ADB48805.1"/>
    </source>
</evidence>
<feature type="chain" id="PRO_5003043019" evidence="1">
    <location>
        <begin position="28"/>
        <end position="139"/>
    </location>
</feature>